<dbReference type="PANTHER" id="PTHR43806">
    <property type="entry name" value="PEPTIDASE S8"/>
    <property type="match status" value="1"/>
</dbReference>
<feature type="active site" description="Charge relay system" evidence="5">
    <location>
        <position position="427"/>
    </location>
</feature>
<evidence type="ECO:0000256" key="3">
    <source>
        <dbReference type="ARBA" id="ARBA00022801"/>
    </source>
</evidence>
<dbReference type="KEGG" id="als:DJ013_06870"/>
<dbReference type="SUPFAM" id="SSF52743">
    <property type="entry name" value="Subtilisin-like"/>
    <property type="match status" value="1"/>
</dbReference>
<dbReference type="AlphaFoldDB" id="A0A2Z4GAF4"/>
<evidence type="ECO:0000259" key="6">
    <source>
        <dbReference type="Pfam" id="PF00082"/>
    </source>
</evidence>
<feature type="active site" description="Charge relay system" evidence="5">
    <location>
        <position position="218"/>
    </location>
</feature>
<protein>
    <recommendedName>
        <fullName evidence="6">Peptidase S8/S53 domain-containing protein</fullName>
    </recommendedName>
</protein>
<evidence type="ECO:0000313" key="8">
    <source>
        <dbReference type="Proteomes" id="UP000249873"/>
    </source>
</evidence>
<dbReference type="Gene3D" id="3.40.50.200">
    <property type="entry name" value="Peptidase S8/S53 domain"/>
    <property type="match status" value="1"/>
</dbReference>
<feature type="domain" description="Peptidase S8/S53" evidence="6">
    <location>
        <begin position="210"/>
        <end position="470"/>
    </location>
</feature>
<evidence type="ECO:0000256" key="5">
    <source>
        <dbReference type="PROSITE-ProRule" id="PRU01240"/>
    </source>
</evidence>
<dbReference type="Pfam" id="PF00082">
    <property type="entry name" value="Peptidase_S8"/>
    <property type="match status" value="1"/>
</dbReference>
<gene>
    <name evidence="7" type="ORF">DJ013_06870</name>
</gene>
<dbReference type="InterPro" id="IPR036852">
    <property type="entry name" value="Peptidase_S8/S53_dom_sf"/>
</dbReference>
<dbReference type="GO" id="GO:0004252">
    <property type="term" value="F:serine-type endopeptidase activity"/>
    <property type="evidence" value="ECO:0007669"/>
    <property type="project" value="UniProtKB-UniRule"/>
</dbReference>
<dbReference type="InterPro" id="IPR050131">
    <property type="entry name" value="Peptidase_S8_subtilisin-like"/>
</dbReference>
<accession>A0A2Z4GAF4</accession>
<evidence type="ECO:0000256" key="2">
    <source>
        <dbReference type="ARBA" id="ARBA00022670"/>
    </source>
</evidence>
<comment type="similarity">
    <text evidence="1 5">Belongs to the peptidase S8 family.</text>
</comment>
<dbReference type="GO" id="GO:0006508">
    <property type="term" value="P:proteolysis"/>
    <property type="evidence" value="ECO:0007669"/>
    <property type="project" value="UniProtKB-KW"/>
</dbReference>
<dbReference type="PROSITE" id="PS51892">
    <property type="entry name" value="SUBTILASE"/>
    <property type="match status" value="1"/>
</dbReference>
<dbReference type="InterPro" id="IPR022398">
    <property type="entry name" value="Peptidase_S8_His-AS"/>
</dbReference>
<keyword evidence="8" id="KW-1185">Reference proteome</keyword>
<evidence type="ECO:0000256" key="1">
    <source>
        <dbReference type="ARBA" id="ARBA00011073"/>
    </source>
</evidence>
<dbReference type="InterPro" id="IPR015500">
    <property type="entry name" value="Peptidase_S8_subtilisin-rel"/>
</dbReference>
<dbReference type="OrthoDB" id="9813435at2"/>
<dbReference type="PROSITE" id="PS00137">
    <property type="entry name" value="SUBTILASE_HIS"/>
    <property type="match status" value="1"/>
</dbReference>
<sequence>MPENRYRYKTKSGYIGLKINETIVAIEQDEFSFDKSHEEIISNRNNWDYTIKNKNIIIVDRDKSPLKSRNDNFEKSGTGYAEQNLNERPIFHGTDNQSLIIGDEFYLGYEDESQLDYFINKYNLLSLNEERGTAFETKFRHLSISQNKEVDFFDLVELTENEKWISSLEPNFTIIVSKNNETKPLNNKISQANLDLINVPQAWNRTKGDNNIIVAILDIGVRSTHESLKGKIVNGWNTFNNNNNTQPGNSESHGTACAGIIAGSHNAGKIKGIAPNCRIMPVKVAETSNSIPGDWVFTTESLKNGIIRAYENQASILNLSFWHPEHDVVSAAIDDAVTFGRPYTGGLSNGCLIIGAAGNEGKPNVNYPANLKPVIAVSATDTNGSFKVKPDWGSNYGQEIEISAPGELNYSIGSQNDSDYILFEGTSSAAAIVSGVAALVLSMQEDLSLSELKGILLNSPSTGIDDHKMGRGLINAERAVDSRTMT</sequence>
<keyword evidence="3 5" id="KW-0378">Hydrolase</keyword>
<dbReference type="InterPro" id="IPR000209">
    <property type="entry name" value="Peptidase_S8/S53_dom"/>
</dbReference>
<keyword evidence="2 5" id="KW-0645">Protease</keyword>
<keyword evidence="4 5" id="KW-0720">Serine protease</keyword>
<evidence type="ECO:0000256" key="4">
    <source>
        <dbReference type="ARBA" id="ARBA00022825"/>
    </source>
</evidence>
<dbReference type="Proteomes" id="UP000249873">
    <property type="component" value="Chromosome"/>
</dbReference>
<organism evidence="7 8">
    <name type="scientific">Arcticibacterium luteifluviistationis</name>
    <dbReference type="NCBI Taxonomy" id="1784714"/>
    <lineage>
        <taxon>Bacteria</taxon>
        <taxon>Pseudomonadati</taxon>
        <taxon>Bacteroidota</taxon>
        <taxon>Cytophagia</taxon>
        <taxon>Cytophagales</taxon>
        <taxon>Leadbetterellaceae</taxon>
        <taxon>Arcticibacterium</taxon>
    </lineage>
</organism>
<dbReference type="EMBL" id="CP029480">
    <property type="protein sequence ID" value="AWV97903.1"/>
    <property type="molecule type" value="Genomic_DNA"/>
</dbReference>
<dbReference type="PRINTS" id="PR00723">
    <property type="entry name" value="SUBTILISIN"/>
</dbReference>
<dbReference type="RefSeq" id="WP_111371005.1">
    <property type="nucleotide sequence ID" value="NZ_CP029480.1"/>
</dbReference>
<dbReference type="PANTHER" id="PTHR43806:SF11">
    <property type="entry name" value="CEREVISIN-RELATED"/>
    <property type="match status" value="1"/>
</dbReference>
<reference evidence="7 8" key="1">
    <citation type="submission" date="2018-05" db="EMBL/GenBank/DDBJ databases">
        <title>Complete genome sequence of Arcticibacterium luteifluviistationis SM1504T, a cytophagaceae bacterium isolated from Arctic surface seawater.</title>
        <authorList>
            <person name="Li Y."/>
            <person name="Qin Q.-L."/>
        </authorList>
    </citation>
    <scope>NUCLEOTIDE SEQUENCE [LARGE SCALE GENOMIC DNA]</scope>
    <source>
        <strain evidence="7 8">SM1504</strain>
    </source>
</reference>
<proteinExistence type="inferred from homology"/>
<evidence type="ECO:0000313" key="7">
    <source>
        <dbReference type="EMBL" id="AWV97903.1"/>
    </source>
</evidence>
<name>A0A2Z4GAF4_9BACT</name>
<feature type="active site" description="Charge relay system" evidence="5">
    <location>
        <position position="253"/>
    </location>
</feature>